<comment type="caution">
    <text evidence="1">The sequence shown here is derived from an EMBL/GenBank/DDBJ whole genome shotgun (WGS) entry which is preliminary data.</text>
</comment>
<name>A0A1D2MY97_ORCCI</name>
<reference evidence="1 2" key="1">
    <citation type="journal article" date="2016" name="Genome Biol. Evol.">
        <title>Gene Family Evolution Reflects Adaptation to Soil Environmental Stressors in the Genome of the Collembolan Orchesella cincta.</title>
        <authorList>
            <person name="Faddeeva-Vakhrusheva A."/>
            <person name="Derks M.F."/>
            <person name="Anvar S.Y."/>
            <person name="Agamennone V."/>
            <person name="Suring W."/>
            <person name="Smit S."/>
            <person name="van Straalen N.M."/>
            <person name="Roelofs D."/>
        </authorList>
    </citation>
    <scope>NUCLEOTIDE SEQUENCE [LARGE SCALE GENOMIC DNA]</scope>
    <source>
        <tissue evidence="1">Mixed pool</tissue>
    </source>
</reference>
<protein>
    <submittedName>
        <fullName evidence="1">Uncharacterized protein</fullName>
    </submittedName>
</protein>
<dbReference type="Proteomes" id="UP000094527">
    <property type="component" value="Unassembled WGS sequence"/>
</dbReference>
<evidence type="ECO:0000313" key="1">
    <source>
        <dbReference type="EMBL" id="ODM98027.1"/>
    </source>
</evidence>
<sequence length="135" mass="15306">MSIQRRCCWKQKANCRVTLPGWSESFHKNLHGERCIDLVAKNIQDGSKELKLYVKSLLNQFIKRNTTEASNSWTMHWNILTGSVSRSSIVVMTKSKISVVYLCFDLSPPYLVIGHVAVVSIRTFVSNNGSGQHYS</sequence>
<organism evidence="1 2">
    <name type="scientific">Orchesella cincta</name>
    <name type="common">Springtail</name>
    <name type="synonym">Podura cincta</name>
    <dbReference type="NCBI Taxonomy" id="48709"/>
    <lineage>
        <taxon>Eukaryota</taxon>
        <taxon>Metazoa</taxon>
        <taxon>Ecdysozoa</taxon>
        <taxon>Arthropoda</taxon>
        <taxon>Hexapoda</taxon>
        <taxon>Collembola</taxon>
        <taxon>Entomobryomorpha</taxon>
        <taxon>Entomobryoidea</taxon>
        <taxon>Orchesellidae</taxon>
        <taxon>Orchesellinae</taxon>
        <taxon>Orchesella</taxon>
    </lineage>
</organism>
<dbReference type="EMBL" id="LJIJ01000388">
    <property type="protein sequence ID" value="ODM98027.1"/>
    <property type="molecule type" value="Genomic_DNA"/>
</dbReference>
<proteinExistence type="predicted"/>
<evidence type="ECO:0000313" key="2">
    <source>
        <dbReference type="Proteomes" id="UP000094527"/>
    </source>
</evidence>
<keyword evidence="2" id="KW-1185">Reference proteome</keyword>
<accession>A0A1D2MY97</accession>
<gene>
    <name evidence="1" type="ORF">Ocin01_08655</name>
</gene>
<dbReference type="AlphaFoldDB" id="A0A1D2MY97"/>